<sequence>MAQCQKDIVFLHKVNDDDKDGDDGRRQKDLDIGNANSHSLRQQIFLSDQVISRKTEEFKIKMFRDIENDPYYQERREAALHEPFIDYLALTYHDRFLSKHIDIPNAHNVADKRDVTKMEFLIKKGLEGRVTPLMTPFNPDIYNPFISLLEMEEQQRSDLSTYVIQTLLNINEDIKFTQFRPSTLTASAIPVVCHKLYPWLRNQFKKKIVRSRYVQESSMQECFDEMKDHVLIDSVFGPNKCPREERHKNVPKRNNPLEFIIQDHEDFIDVFKAE</sequence>
<organism evidence="1 2">
    <name type="scientific">Cichorium intybus</name>
    <name type="common">Chicory</name>
    <dbReference type="NCBI Taxonomy" id="13427"/>
    <lineage>
        <taxon>Eukaryota</taxon>
        <taxon>Viridiplantae</taxon>
        <taxon>Streptophyta</taxon>
        <taxon>Embryophyta</taxon>
        <taxon>Tracheophyta</taxon>
        <taxon>Spermatophyta</taxon>
        <taxon>Magnoliopsida</taxon>
        <taxon>eudicotyledons</taxon>
        <taxon>Gunneridae</taxon>
        <taxon>Pentapetalae</taxon>
        <taxon>asterids</taxon>
        <taxon>campanulids</taxon>
        <taxon>Asterales</taxon>
        <taxon>Asteraceae</taxon>
        <taxon>Cichorioideae</taxon>
        <taxon>Cichorieae</taxon>
        <taxon>Cichoriinae</taxon>
        <taxon>Cichorium</taxon>
    </lineage>
</organism>
<evidence type="ECO:0000313" key="1">
    <source>
        <dbReference type="EMBL" id="KAI3753812.1"/>
    </source>
</evidence>
<name>A0ACB9E4S5_CICIN</name>
<protein>
    <submittedName>
        <fullName evidence="1">Uncharacterized protein</fullName>
    </submittedName>
</protein>
<reference evidence="2" key="1">
    <citation type="journal article" date="2022" name="Mol. Ecol. Resour.">
        <title>The genomes of chicory, endive, great burdock and yacon provide insights into Asteraceae palaeo-polyploidization history and plant inulin production.</title>
        <authorList>
            <person name="Fan W."/>
            <person name="Wang S."/>
            <person name="Wang H."/>
            <person name="Wang A."/>
            <person name="Jiang F."/>
            <person name="Liu H."/>
            <person name="Zhao H."/>
            <person name="Xu D."/>
            <person name="Zhang Y."/>
        </authorList>
    </citation>
    <scope>NUCLEOTIDE SEQUENCE [LARGE SCALE GENOMIC DNA]</scope>
    <source>
        <strain evidence="2">cv. Punajuju</strain>
    </source>
</reference>
<dbReference type="EMBL" id="CM042012">
    <property type="protein sequence ID" value="KAI3753812.1"/>
    <property type="molecule type" value="Genomic_DNA"/>
</dbReference>
<proteinExistence type="predicted"/>
<accession>A0ACB9E4S5</accession>
<keyword evidence="2" id="KW-1185">Reference proteome</keyword>
<dbReference type="Proteomes" id="UP001055811">
    <property type="component" value="Linkage Group LG04"/>
</dbReference>
<reference evidence="1 2" key="2">
    <citation type="journal article" date="2022" name="Mol. Ecol. Resour.">
        <title>The genomes of chicory, endive, great burdock and yacon provide insights into Asteraceae paleo-polyploidization history and plant inulin production.</title>
        <authorList>
            <person name="Fan W."/>
            <person name="Wang S."/>
            <person name="Wang H."/>
            <person name="Wang A."/>
            <person name="Jiang F."/>
            <person name="Liu H."/>
            <person name="Zhao H."/>
            <person name="Xu D."/>
            <person name="Zhang Y."/>
        </authorList>
    </citation>
    <scope>NUCLEOTIDE SEQUENCE [LARGE SCALE GENOMIC DNA]</scope>
    <source>
        <strain evidence="2">cv. Punajuju</strain>
        <tissue evidence="1">Leaves</tissue>
    </source>
</reference>
<gene>
    <name evidence="1" type="ORF">L2E82_25876</name>
</gene>
<comment type="caution">
    <text evidence="1">The sequence shown here is derived from an EMBL/GenBank/DDBJ whole genome shotgun (WGS) entry which is preliminary data.</text>
</comment>
<evidence type="ECO:0000313" key="2">
    <source>
        <dbReference type="Proteomes" id="UP001055811"/>
    </source>
</evidence>